<evidence type="ECO:0000313" key="3">
    <source>
        <dbReference type="Proteomes" id="UP000526003"/>
    </source>
</evidence>
<name>A0A7X1GHQ0_9PSED</name>
<dbReference type="AlphaFoldDB" id="A0A7X1GHQ0"/>
<keyword evidence="1" id="KW-1133">Transmembrane helix</keyword>
<protein>
    <submittedName>
        <fullName evidence="2">Uncharacterized protein</fullName>
    </submittedName>
</protein>
<comment type="caution">
    <text evidence="2">The sequence shown here is derived from an EMBL/GenBank/DDBJ whole genome shotgun (WGS) entry which is preliminary data.</text>
</comment>
<proteinExistence type="predicted"/>
<organism evidence="2 3">
    <name type="scientific">Pseudomonas kielensis</name>
    <dbReference type="NCBI Taxonomy" id="2762577"/>
    <lineage>
        <taxon>Bacteria</taxon>
        <taxon>Pseudomonadati</taxon>
        <taxon>Pseudomonadota</taxon>
        <taxon>Gammaproteobacteria</taxon>
        <taxon>Pseudomonadales</taxon>
        <taxon>Pseudomonadaceae</taxon>
        <taxon>Pseudomonas</taxon>
    </lineage>
</organism>
<sequence>MSKTVKKPWWSPIAHFAAHCFVGSIIFIIIGLPAVGLSFLVHKLEAFGVNSLTIGVLTFLETALTITDAFLFLTFLSLGIYRAMKEMAANE</sequence>
<dbReference type="RefSeq" id="WP_185818961.1">
    <property type="nucleotide sequence ID" value="NZ_JACMYG010000031.1"/>
</dbReference>
<feature type="transmembrane region" description="Helical" evidence="1">
    <location>
        <begin position="52"/>
        <end position="81"/>
    </location>
</feature>
<accession>A0A7X1GHQ0</accession>
<feature type="transmembrane region" description="Helical" evidence="1">
    <location>
        <begin position="12"/>
        <end position="40"/>
    </location>
</feature>
<dbReference type="EMBL" id="JACMYG010000031">
    <property type="protein sequence ID" value="MBC2692687.1"/>
    <property type="molecule type" value="Genomic_DNA"/>
</dbReference>
<evidence type="ECO:0000313" key="2">
    <source>
        <dbReference type="EMBL" id="MBC2692687.1"/>
    </source>
</evidence>
<keyword evidence="3" id="KW-1185">Reference proteome</keyword>
<reference evidence="2 3" key="1">
    <citation type="submission" date="2020-08" db="EMBL/GenBank/DDBJ databases">
        <title>Pseudomonas sp. nov.</title>
        <authorList>
            <person name="Gieschler S."/>
            <person name="Fiedler G."/>
            <person name="Brinks E."/>
            <person name="Boehnlein C."/>
            <person name="Franz C.M.A.P."/>
            <person name="Kabisch J."/>
        </authorList>
    </citation>
    <scope>NUCLEOTIDE SEQUENCE [LARGE SCALE GENOMIC DNA]</scope>
    <source>
        <strain evidence="2 3">MBT-1</strain>
    </source>
</reference>
<dbReference type="Proteomes" id="UP000526003">
    <property type="component" value="Unassembled WGS sequence"/>
</dbReference>
<keyword evidence="1" id="KW-0472">Membrane</keyword>
<keyword evidence="1" id="KW-0812">Transmembrane</keyword>
<gene>
    <name evidence="2" type="ORF">H7995_23135</name>
</gene>
<evidence type="ECO:0000256" key="1">
    <source>
        <dbReference type="SAM" id="Phobius"/>
    </source>
</evidence>